<evidence type="ECO:0000313" key="2">
    <source>
        <dbReference type="EMBL" id="ORJ57069.1"/>
    </source>
</evidence>
<dbReference type="CDD" id="cd01299">
    <property type="entry name" value="Met_dep_hydrolase_A"/>
    <property type="match status" value="1"/>
</dbReference>
<dbReference type="AlphaFoldDB" id="A0A1X0XW23"/>
<evidence type="ECO:0000313" key="3">
    <source>
        <dbReference type="Proteomes" id="UP000193040"/>
    </source>
</evidence>
<gene>
    <name evidence="2" type="ORF">B5M45_23180</name>
</gene>
<dbReference type="PANTHER" id="PTHR43135:SF3">
    <property type="entry name" value="ALPHA-D-RIBOSE 1-METHYLPHOSPHONATE 5-TRIPHOSPHATE DIPHOSPHATASE"/>
    <property type="match status" value="1"/>
</dbReference>
<evidence type="ECO:0000259" key="1">
    <source>
        <dbReference type="Pfam" id="PF01979"/>
    </source>
</evidence>
<feature type="domain" description="Amidohydrolase-related" evidence="1">
    <location>
        <begin position="61"/>
        <end position="406"/>
    </location>
</feature>
<sequence length="479" mass="52141">MADKWLLIDNGTVIDGDANPPLPDCAVLVHDARIVKIGRVDRDTDVPRGAQLTVIDARGKTVMPGLIDIHCHMTYGLARTEEEISIYTPPELRTLIAAANVEKVLAAGVTSISQPGGSYFIGVGLREGIRQGLVHGPRMTSAGRYLTTSNGLTDWFPDATGDPESSIGKLTNTSAEMVDEIRRQVKAGVDLIKLADSPYGDFQAFTDDEMKVCADLTHQLGKKITIHARGAAEVRAAVAAGFDHIMHGNYLDDETIEALANSQIPLAPTQLFMHHIVEFAKISGHRKSIVDATARMNEATMDGLHRAYRAGIKFAMGTDSGFATVPYGQFHARELEILMLYTGMSALEAIQAGTKHGANAVNLPDDVGVLAEGKLADIIVVDGNPLDDIRLLYTPGKITHVVLNGVLQTFPEDIRTRFVRNNYLPHEYGWELLTYERVFEGGELPKTQLDWPEDVRADIVNDVRKHAKAAAEPIGPVAE</sequence>
<protein>
    <submittedName>
        <fullName evidence="2">Amidohydrolase</fullName>
    </submittedName>
</protein>
<dbReference type="Gene3D" id="2.30.40.10">
    <property type="entry name" value="Urease, subunit C, domain 1"/>
    <property type="match status" value="1"/>
</dbReference>
<dbReference type="SUPFAM" id="SSF51338">
    <property type="entry name" value="Composite domain of metallo-dependent hydrolases"/>
    <property type="match status" value="1"/>
</dbReference>
<dbReference type="EMBL" id="MZZM01000027">
    <property type="protein sequence ID" value="ORJ57069.1"/>
    <property type="molecule type" value="Genomic_DNA"/>
</dbReference>
<keyword evidence="3" id="KW-1185">Reference proteome</keyword>
<organism evidence="2 3">
    <name type="scientific">Mycobacterium simiae</name>
    <name type="common">Mycobacterium habana</name>
    <dbReference type="NCBI Taxonomy" id="1784"/>
    <lineage>
        <taxon>Bacteria</taxon>
        <taxon>Bacillati</taxon>
        <taxon>Actinomycetota</taxon>
        <taxon>Actinomycetes</taxon>
        <taxon>Mycobacteriales</taxon>
        <taxon>Mycobacteriaceae</taxon>
        <taxon>Mycobacterium</taxon>
        <taxon>Mycobacterium simiae complex</taxon>
    </lineage>
</organism>
<dbReference type="Gene3D" id="3.20.20.140">
    <property type="entry name" value="Metal-dependent hydrolases"/>
    <property type="match status" value="1"/>
</dbReference>
<dbReference type="InterPro" id="IPR011059">
    <property type="entry name" value="Metal-dep_hydrolase_composite"/>
</dbReference>
<dbReference type="Pfam" id="PF01979">
    <property type="entry name" value="Amidohydro_1"/>
    <property type="match status" value="1"/>
</dbReference>
<dbReference type="InterPro" id="IPR057744">
    <property type="entry name" value="OTAase-like"/>
</dbReference>
<name>A0A1X0XW23_MYCSI</name>
<dbReference type="SUPFAM" id="SSF51556">
    <property type="entry name" value="Metallo-dependent hydrolases"/>
    <property type="match status" value="1"/>
</dbReference>
<dbReference type="InterPro" id="IPR032466">
    <property type="entry name" value="Metal_Hydrolase"/>
</dbReference>
<dbReference type="Proteomes" id="UP000193040">
    <property type="component" value="Unassembled WGS sequence"/>
</dbReference>
<reference evidence="2 3" key="1">
    <citation type="submission" date="2017-03" db="EMBL/GenBank/DDBJ databases">
        <title>Genomic insights into Mycobacterium simiae human colonization.</title>
        <authorList>
            <person name="Steffani J.L."/>
            <person name="Brunck M.E."/>
            <person name="Cruz E."/>
            <person name="Montiel R."/>
            <person name="Barona F."/>
        </authorList>
    </citation>
    <scope>NUCLEOTIDE SEQUENCE [LARGE SCALE GENOMIC DNA]</scope>
    <source>
        <strain evidence="2 3">MsiGto</strain>
    </source>
</reference>
<dbReference type="GO" id="GO:0016810">
    <property type="term" value="F:hydrolase activity, acting on carbon-nitrogen (but not peptide) bonds"/>
    <property type="evidence" value="ECO:0007669"/>
    <property type="project" value="InterPro"/>
</dbReference>
<comment type="caution">
    <text evidence="2">The sequence shown here is derived from an EMBL/GenBank/DDBJ whole genome shotgun (WGS) entry which is preliminary data.</text>
</comment>
<proteinExistence type="predicted"/>
<dbReference type="PANTHER" id="PTHR43135">
    <property type="entry name" value="ALPHA-D-RIBOSE 1-METHYLPHOSPHONATE 5-TRIPHOSPHATE DIPHOSPHATASE"/>
    <property type="match status" value="1"/>
</dbReference>
<keyword evidence="2" id="KW-0378">Hydrolase</keyword>
<dbReference type="InterPro" id="IPR006680">
    <property type="entry name" value="Amidohydro-rel"/>
</dbReference>
<dbReference type="InterPro" id="IPR051781">
    <property type="entry name" value="Metallo-dep_Hydrolase"/>
</dbReference>
<accession>A0A1X0XW23</accession>